<dbReference type="InterPro" id="IPR011335">
    <property type="entry name" value="Restrct_endonuc-II-like"/>
</dbReference>
<dbReference type="NCBIfam" id="TIGR00252">
    <property type="entry name" value="YraN family protein"/>
    <property type="match status" value="1"/>
</dbReference>
<name>A0AAU8JDE7_9CYAN</name>
<dbReference type="InterPro" id="IPR011856">
    <property type="entry name" value="tRNA_endonuc-like_dom_sf"/>
</dbReference>
<dbReference type="RefSeq" id="WP_242050094.1">
    <property type="nucleotide sequence ID" value="NZ_CP159837.1"/>
</dbReference>
<evidence type="ECO:0000313" key="3">
    <source>
        <dbReference type="EMBL" id="XCM36843.1"/>
    </source>
</evidence>
<sequence>MVILPAIASLRFNSPKMPLPSPDSHQQKSQEKSTIGLLGENLVALWLQDHGWEIIARRWRCRWGEIDIIAGEIPGEQLPEHPYQRIAFVEVKTRKHRSLDAGGLLSIPPQKQAKLLQTAEIFLGDRPELSNCPCQFDVALVSYQKYQRRSSAPQTTFTTEFSSPIILGQPVSIENSLGEYQLTLYQYIAGAFDAEIS</sequence>
<dbReference type="Pfam" id="PF02021">
    <property type="entry name" value="UPF0102"/>
    <property type="match status" value="1"/>
</dbReference>
<gene>
    <name evidence="3" type="ORF">ABWT76_005629</name>
</gene>
<dbReference type="AlphaFoldDB" id="A0AAU8JDE7"/>
<comment type="similarity">
    <text evidence="1 2">Belongs to the UPF0102 family.</text>
</comment>
<reference evidence="3" key="1">
    <citation type="submission" date="2024-07" db="EMBL/GenBank/DDBJ databases">
        <authorList>
            <person name="Kim Y.J."/>
            <person name="Jeong J.Y."/>
        </authorList>
    </citation>
    <scope>NUCLEOTIDE SEQUENCE</scope>
    <source>
        <strain evidence="3">GIHE-MW2</strain>
    </source>
</reference>
<protein>
    <recommendedName>
        <fullName evidence="2">UPF0102 protein ABWT76_005629</fullName>
    </recommendedName>
</protein>
<accession>A0AAU8JDE7</accession>
<dbReference type="EMBL" id="CP159837">
    <property type="protein sequence ID" value="XCM36843.1"/>
    <property type="molecule type" value="Genomic_DNA"/>
</dbReference>
<proteinExistence type="inferred from homology"/>
<dbReference type="PANTHER" id="PTHR34039">
    <property type="entry name" value="UPF0102 PROTEIN YRAN"/>
    <property type="match status" value="1"/>
</dbReference>
<dbReference type="GO" id="GO:0003676">
    <property type="term" value="F:nucleic acid binding"/>
    <property type="evidence" value="ECO:0007669"/>
    <property type="project" value="InterPro"/>
</dbReference>
<evidence type="ECO:0000256" key="2">
    <source>
        <dbReference type="HAMAP-Rule" id="MF_00048"/>
    </source>
</evidence>
<evidence type="ECO:0000256" key="1">
    <source>
        <dbReference type="ARBA" id="ARBA00006738"/>
    </source>
</evidence>
<dbReference type="Gene3D" id="3.40.1350.10">
    <property type="match status" value="1"/>
</dbReference>
<dbReference type="InterPro" id="IPR003509">
    <property type="entry name" value="UPF0102_YraN-like"/>
</dbReference>
<dbReference type="SUPFAM" id="SSF52980">
    <property type="entry name" value="Restriction endonuclease-like"/>
    <property type="match status" value="1"/>
</dbReference>
<dbReference type="HAMAP" id="MF_00048">
    <property type="entry name" value="UPF0102"/>
    <property type="match status" value="1"/>
</dbReference>
<organism evidence="3">
    <name type="scientific">Planktothricoides raciborskii GIHE-MW2</name>
    <dbReference type="NCBI Taxonomy" id="2792601"/>
    <lineage>
        <taxon>Bacteria</taxon>
        <taxon>Bacillati</taxon>
        <taxon>Cyanobacteriota</taxon>
        <taxon>Cyanophyceae</taxon>
        <taxon>Oscillatoriophycideae</taxon>
        <taxon>Oscillatoriales</taxon>
        <taxon>Oscillatoriaceae</taxon>
        <taxon>Planktothricoides</taxon>
    </lineage>
</organism>
<dbReference type="PANTHER" id="PTHR34039:SF1">
    <property type="entry name" value="UPF0102 PROTEIN YRAN"/>
    <property type="match status" value="1"/>
</dbReference>